<keyword evidence="3" id="KW-1185">Reference proteome</keyword>
<dbReference type="Proteomes" id="UP000887013">
    <property type="component" value="Unassembled WGS sequence"/>
</dbReference>
<sequence>MPRRGWWHLARFRSLSSLILPPFSYTEGIRGITYSFSLGKHFAPVTGLADCVEKNRTFYLFFRGGGEFLLRGFHRARIGKRPARLSGKRFYFPLFRRRTFYPLSSAKLHPSEKSRRKNIVKSREIKESDFELSN</sequence>
<proteinExistence type="predicted"/>
<evidence type="ECO:0000313" key="3">
    <source>
        <dbReference type="Proteomes" id="UP000887013"/>
    </source>
</evidence>
<organism evidence="2 3">
    <name type="scientific">Nephila pilipes</name>
    <name type="common">Giant wood spider</name>
    <name type="synonym">Nephila maculata</name>
    <dbReference type="NCBI Taxonomy" id="299642"/>
    <lineage>
        <taxon>Eukaryota</taxon>
        <taxon>Metazoa</taxon>
        <taxon>Ecdysozoa</taxon>
        <taxon>Arthropoda</taxon>
        <taxon>Chelicerata</taxon>
        <taxon>Arachnida</taxon>
        <taxon>Araneae</taxon>
        <taxon>Araneomorphae</taxon>
        <taxon>Entelegynae</taxon>
        <taxon>Araneoidea</taxon>
        <taxon>Nephilidae</taxon>
        <taxon>Nephila</taxon>
    </lineage>
</organism>
<protein>
    <recommendedName>
        <fullName evidence="4">Secreted protein</fullName>
    </recommendedName>
</protein>
<accession>A0A8X6TIV9</accession>
<evidence type="ECO:0000313" key="2">
    <source>
        <dbReference type="EMBL" id="GFT22309.1"/>
    </source>
</evidence>
<name>A0A8X6TIV9_NEPPI</name>
<comment type="caution">
    <text evidence="2">The sequence shown here is derived from an EMBL/GenBank/DDBJ whole genome shotgun (WGS) entry which is preliminary data.</text>
</comment>
<evidence type="ECO:0000256" key="1">
    <source>
        <dbReference type="SAM" id="SignalP"/>
    </source>
</evidence>
<dbReference type="EMBL" id="BMAW01011166">
    <property type="protein sequence ID" value="GFT22309.1"/>
    <property type="molecule type" value="Genomic_DNA"/>
</dbReference>
<keyword evidence="1" id="KW-0732">Signal</keyword>
<feature type="chain" id="PRO_5036457498" description="Secreted protein" evidence="1">
    <location>
        <begin position="27"/>
        <end position="134"/>
    </location>
</feature>
<reference evidence="2" key="1">
    <citation type="submission" date="2020-08" db="EMBL/GenBank/DDBJ databases">
        <title>Multicomponent nature underlies the extraordinary mechanical properties of spider dragline silk.</title>
        <authorList>
            <person name="Kono N."/>
            <person name="Nakamura H."/>
            <person name="Mori M."/>
            <person name="Yoshida Y."/>
            <person name="Ohtoshi R."/>
            <person name="Malay A.D."/>
            <person name="Moran D.A.P."/>
            <person name="Tomita M."/>
            <person name="Numata K."/>
            <person name="Arakawa K."/>
        </authorList>
    </citation>
    <scope>NUCLEOTIDE SEQUENCE</scope>
</reference>
<feature type="signal peptide" evidence="1">
    <location>
        <begin position="1"/>
        <end position="26"/>
    </location>
</feature>
<gene>
    <name evidence="2" type="ORF">NPIL_124261</name>
</gene>
<dbReference type="AlphaFoldDB" id="A0A8X6TIV9"/>
<evidence type="ECO:0008006" key="4">
    <source>
        <dbReference type="Google" id="ProtNLM"/>
    </source>
</evidence>